<evidence type="ECO:0000256" key="4">
    <source>
        <dbReference type="ARBA" id="ARBA00022989"/>
    </source>
</evidence>
<dbReference type="GO" id="GO:0005886">
    <property type="term" value="C:plasma membrane"/>
    <property type="evidence" value="ECO:0007669"/>
    <property type="project" value="UniProtKB-SubCell"/>
</dbReference>
<dbReference type="FunFam" id="3.30.70.270:FF:000001">
    <property type="entry name" value="Diguanylate cyclase domain protein"/>
    <property type="match status" value="1"/>
</dbReference>
<dbReference type="GO" id="GO:0052621">
    <property type="term" value="F:diguanylate cyclase activity"/>
    <property type="evidence" value="ECO:0007669"/>
    <property type="project" value="TreeGrafter"/>
</dbReference>
<dbReference type="InParanoid" id="A0A7G1G634"/>
<keyword evidence="5 6" id="KW-0472">Membrane</keyword>
<dbReference type="InterPro" id="IPR050469">
    <property type="entry name" value="Diguanylate_Cyclase"/>
</dbReference>
<dbReference type="SUPFAM" id="SSF55073">
    <property type="entry name" value="Nucleotide cyclase"/>
    <property type="match status" value="1"/>
</dbReference>
<evidence type="ECO:0000313" key="9">
    <source>
        <dbReference type="Proteomes" id="UP000516361"/>
    </source>
</evidence>
<evidence type="ECO:0000259" key="7">
    <source>
        <dbReference type="PROSITE" id="PS50887"/>
    </source>
</evidence>
<keyword evidence="4 6" id="KW-1133">Transmembrane helix</keyword>
<dbReference type="InterPro" id="IPR043128">
    <property type="entry name" value="Rev_trsase/Diguanyl_cyclase"/>
</dbReference>
<keyword evidence="2" id="KW-1003">Cell membrane</keyword>
<accession>A0A7G1G634</accession>
<evidence type="ECO:0000256" key="3">
    <source>
        <dbReference type="ARBA" id="ARBA00022692"/>
    </source>
</evidence>
<dbReference type="PANTHER" id="PTHR45138:SF9">
    <property type="entry name" value="DIGUANYLATE CYCLASE DGCM-RELATED"/>
    <property type="match status" value="1"/>
</dbReference>
<name>A0A7G1G634_9BACT</name>
<dbReference type="PANTHER" id="PTHR45138">
    <property type="entry name" value="REGULATORY COMPONENTS OF SENSORY TRANSDUCTION SYSTEM"/>
    <property type="match status" value="1"/>
</dbReference>
<evidence type="ECO:0000313" key="8">
    <source>
        <dbReference type="EMBL" id="BBE30806.1"/>
    </source>
</evidence>
<dbReference type="EMBL" id="AP018712">
    <property type="protein sequence ID" value="BBE30806.1"/>
    <property type="molecule type" value="Genomic_DNA"/>
</dbReference>
<dbReference type="CDD" id="cd01949">
    <property type="entry name" value="GGDEF"/>
    <property type="match status" value="1"/>
</dbReference>
<dbReference type="CDD" id="cd18773">
    <property type="entry name" value="PDC1_HK_sensor"/>
    <property type="match status" value="1"/>
</dbReference>
<dbReference type="PROSITE" id="PS50887">
    <property type="entry name" value="GGDEF"/>
    <property type="match status" value="1"/>
</dbReference>
<dbReference type="SMART" id="SM00267">
    <property type="entry name" value="GGDEF"/>
    <property type="match status" value="1"/>
</dbReference>
<dbReference type="Gene3D" id="3.30.70.270">
    <property type="match status" value="1"/>
</dbReference>
<evidence type="ECO:0000256" key="1">
    <source>
        <dbReference type="ARBA" id="ARBA00004651"/>
    </source>
</evidence>
<reference evidence="8 9" key="1">
    <citation type="submission" date="2018-06" db="EMBL/GenBank/DDBJ databases">
        <title>Genome sequencing of Oceanotoga sp. sy52.</title>
        <authorList>
            <person name="Mori K."/>
        </authorList>
    </citation>
    <scope>NUCLEOTIDE SEQUENCE [LARGE SCALE GENOMIC DNA]</scope>
    <source>
        <strain evidence="9">sy52</strain>
    </source>
</reference>
<dbReference type="KEGG" id="ocy:OSSY52_09470"/>
<dbReference type="InterPro" id="IPR029787">
    <property type="entry name" value="Nucleotide_cyclase"/>
</dbReference>
<evidence type="ECO:0000256" key="5">
    <source>
        <dbReference type="ARBA" id="ARBA00023136"/>
    </source>
</evidence>
<dbReference type="InterPro" id="IPR033479">
    <property type="entry name" value="dCache_1"/>
</dbReference>
<dbReference type="RefSeq" id="WP_190615875.1">
    <property type="nucleotide sequence ID" value="NZ_AP018712.1"/>
</dbReference>
<keyword evidence="3 6" id="KW-0812">Transmembrane</keyword>
<protein>
    <recommendedName>
        <fullName evidence="7">GGDEF domain-containing protein</fullName>
    </recommendedName>
</protein>
<dbReference type="AlphaFoldDB" id="A0A7G1G634"/>
<dbReference type="NCBIfam" id="TIGR00254">
    <property type="entry name" value="GGDEF"/>
    <property type="match status" value="1"/>
</dbReference>
<gene>
    <name evidence="8" type="ORF">OSSY52_09470</name>
</gene>
<dbReference type="Pfam" id="PF00990">
    <property type="entry name" value="GGDEF"/>
    <property type="match status" value="1"/>
</dbReference>
<dbReference type="InterPro" id="IPR000160">
    <property type="entry name" value="GGDEF_dom"/>
</dbReference>
<dbReference type="Gene3D" id="3.30.450.20">
    <property type="entry name" value="PAS domain"/>
    <property type="match status" value="1"/>
</dbReference>
<sequence length="506" mass="58485">METKKTFNLIKRTFIIIILIFIVFLIGVINIEKKAAINQITEMGKTITNNTSSMLKSWLSEQLKLLNTLSKDERIINACKYPDNPIFVKKANELLFSIYNNYEYYENLPLISTKKNLVILKNGNKIKINKGTFFTDTVNGKTIGKGGLNYSYISEIFNGKECFISEVYPSILRGNPIFVISKAVKDLSGNLVGIVLLSPKINYFTDKFINNIKVGKTGHLVLIDERPLLIAHPNKDFILNDSIQDKVNDVFKRIKNNETVFWDKFDNEKKLYISKKVDIDSNKIKYSWYIVFMINYNEILNKYLLSFLMILSTGIIIITLYAIEMKKLYNAIKSKTLSLEILSKTDPLTQLVNRRTLLNALSIESERFKRYGTVFSIILCDIDFFKDINDTFGHEAGDFVLKELSNIFLEETRDIDIIGRWGGEEFLLILPQTTEKDAKILAERIRNKIKEKNFIYRDKHLPLTMTFGISVYNDKNIEIDDLIRRADLALYEGKNSGRDTIKVYND</sequence>
<evidence type="ECO:0000256" key="6">
    <source>
        <dbReference type="SAM" id="Phobius"/>
    </source>
</evidence>
<proteinExistence type="predicted"/>
<feature type="domain" description="GGDEF" evidence="7">
    <location>
        <begin position="373"/>
        <end position="506"/>
    </location>
</feature>
<keyword evidence="9" id="KW-1185">Reference proteome</keyword>
<evidence type="ECO:0000256" key="2">
    <source>
        <dbReference type="ARBA" id="ARBA00022475"/>
    </source>
</evidence>
<feature type="transmembrane region" description="Helical" evidence="6">
    <location>
        <begin position="303"/>
        <end position="323"/>
    </location>
</feature>
<dbReference type="Proteomes" id="UP000516361">
    <property type="component" value="Chromosome"/>
</dbReference>
<feature type="transmembrane region" description="Helical" evidence="6">
    <location>
        <begin position="12"/>
        <end position="31"/>
    </location>
</feature>
<comment type="subcellular location">
    <subcellularLocation>
        <location evidence="1">Cell membrane</location>
        <topology evidence="1">Multi-pass membrane protein</topology>
    </subcellularLocation>
</comment>
<dbReference type="Pfam" id="PF02743">
    <property type="entry name" value="dCache_1"/>
    <property type="match status" value="1"/>
</dbReference>
<organism evidence="8 9">
    <name type="scientific">Tepiditoga spiralis</name>
    <dbReference type="NCBI Taxonomy" id="2108365"/>
    <lineage>
        <taxon>Bacteria</taxon>
        <taxon>Thermotogati</taxon>
        <taxon>Thermotogota</taxon>
        <taxon>Thermotogae</taxon>
        <taxon>Petrotogales</taxon>
        <taxon>Petrotogaceae</taxon>
        <taxon>Tepiditoga</taxon>
    </lineage>
</organism>